<sequence>MKKGISLFAVFVVVACIFAGCAGGSGNSRINVMTREDGSGTRSAFIELFGIETENENGEKMDNTIVSAETTNSTSVMMTSVAGDPGAIGYISLGSLNDTVKAVQIDGVDATVENIKNGTYKASRPFNIAVRADLSQTAQDFIDFIMSEQGQKVVEENGYISQGSNGAYSGSAPSGTVNIAGSSSVTPVMEKLKEAYAAVNPNAEIVIQQNDSTTGITSAIDGVCDIAMASRELKESEIAAGLTPTTIALDGIAVIVNLDNPVNALTSDEVKAIYTGEKTEW</sequence>
<dbReference type="EMBL" id="DWXN01000010">
    <property type="protein sequence ID" value="HJB75056.1"/>
    <property type="molecule type" value="Genomic_DNA"/>
</dbReference>
<comment type="subcellular location">
    <subcellularLocation>
        <location evidence="2">Cell membrane</location>
        <topology evidence="2">Lipid-anchor</topology>
    </subcellularLocation>
</comment>
<dbReference type="SUPFAM" id="SSF53850">
    <property type="entry name" value="Periplasmic binding protein-like II"/>
    <property type="match status" value="2"/>
</dbReference>
<proteinExistence type="inferred from homology"/>
<feature type="domain" description="PBP" evidence="9">
    <location>
        <begin position="24"/>
        <end position="148"/>
    </location>
</feature>
<evidence type="ECO:0000256" key="6">
    <source>
        <dbReference type="ARBA" id="ARBA00022729"/>
    </source>
</evidence>
<organism evidence="10 11">
    <name type="scientific">Candidatus Eubacterium faecale</name>
    <dbReference type="NCBI Taxonomy" id="2838568"/>
    <lineage>
        <taxon>Bacteria</taxon>
        <taxon>Bacillati</taxon>
        <taxon>Bacillota</taxon>
        <taxon>Clostridia</taxon>
        <taxon>Eubacteriales</taxon>
        <taxon>Eubacteriaceae</taxon>
        <taxon>Eubacterium</taxon>
    </lineage>
</organism>
<evidence type="ECO:0000256" key="5">
    <source>
        <dbReference type="ARBA" id="ARBA00022592"/>
    </source>
</evidence>
<comment type="function">
    <text evidence="1">Part of the ABC transporter complex PstSACB involved in phosphate import.</text>
</comment>
<dbReference type="PANTHER" id="PTHR30570">
    <property type="entry name" value="PERIPLASMIC PHOSPHATE BINDING COMPONENT OF PHOSPHATE ABC TRANSPORTER"/>
    <property type="match status" value="1"/>
</dbReference>
<dbReference type="Proteomes" id="UP000823877">
    <property type="component" value="Unassembled WGS sequence"/>
</dbReference>
<evidence type="ECO:0000313" key="11">
    <source>
        <dbReference type="Proteomes" id="UP000823877"/>
    </source>
</evidence>
<evidence type="ECO:0000259" key="9">
    <source>
        <dbReference type="Pfam" id="PF12849"/>
    </source>
</evidence>
<evidence type="ECO:0000256" key="2">
    <source>
        <dbReference type="ARBA" id="ARBA00004193"/>
    </source>
</evidence>
<accession>A0A9D2MJ70</accession>
<dbReference type="AlphaFoldDB" id="A0A9D2MJ70"/>
<dbReference type="InterPro" id="IPR024370">
    <property type="entry name" value="PBP_domain"/>
</dbReference>
<comment type="subunit">
    <text evidence="4">The complex is composed of two ATP-binding proteins (PstB), two transmembrane proteins (PstC and PstA) and a solute-binding protein (PstS).</text>
</comment>
<gene>
    <name evidence="10" type="ORF">IAA37_05195</name>
</gene>
<dbReference type="Pfam" id="PF12849">
    <property type="entry name" value="PBP_like_2"/>
    <property type="match status" value="2"/>
</dbReference>
<dbReference type="InterPro" id="IPR050811">
    <property type="entry name" value="Phosphate_ABC_transporter"/>
</dbReference>
<reference evidence="10" key="1">
    <citation type="journal article" date="2021" name="PeerJ">
        <title>Extensive microbial diversity within the chicken gut microbiome revealed by metagenomics and culture.</title>
        <authorList>
            <person name="Gilroy R."/>
            <person name="Ravi A."/>
            <person name="Getino M."/>
            <person name="Pursley I."/>
            <person name="Horton D.L."/>
            <person name="Alikhan N.F."/>
            <person name="Baker D."/>
            <person name="Gharbi K."/>
            <person name="Hall N."/>
            <person name="Watson M."/>
            <person name="Adriaenssens E.M."/>
            <person name="Foster-Nyarko E."/>
            <person name="Jarju S."/>
            <person name="Secka A."/>
            <person name="Antonio M."/>
            <person name="Oren A."/>
            <person name="Chaudhuri R.R."/>
            <person name="La Ragione R."/>
            <person name="Hildebrand F."/>
            <person name="Pallen M.J."/>
        </authorList>
    </citation>
    <scope>NUCLEOTIDE SEQUENCE</scope>
    <source>
        <strain evidence="10">CHK188-16595</strain>
    </source>
</reference>
<evidence type="ECO:0000256" key="8">
    <source>
        <dbReference type="ARBA" id="ARBA00023288"/>
    </source>
</evidence>
<name>A0A9D2MJ70_9FIRM</name>
<reference evidence="10" key="2">
    <citation type="submission" date="2021-04" db="EMBL/GenBank/DDBJ databases">
        <authorList>
            <person name="Gilroy R."/>
        </authorList>
    </citation>
    <scope>NUCLEOTIDE SEQUENCE</scope>
    <source>
        <strain evidence="10">CHK188-16595</strain>
    </source>
</reference>
<keyword evidence="7" id="KW-0564">Palmitate</keyword>
<comment type="caution">
    <text evidence="10">The sequence shown here is derived from an EMBL/GenBank/DDBJ whole genome shotgun (WGS) entry which is preliminary data.</text>
</comment>
<dbReference type="PROSITE" id="PS51257">
    <property type="entry name" value="PROKAR_LIPOPROTEIN"/>
    <property type="match status" value="1"/>
</dbReference>
<dbReference type="GO" id="GO:0005886">
    <property type="term" value="C:plasma membrane"/>
    <property type="evidence" value="ECO:0007669"/>
    <property type="project" value="UniProtKB-SubCell"/>
</dbReference>
<keyword evidence="8" id="KW-0449">Lipoprotein</keyword>
<keyword evidence="6" id="KW-0732">Signal</keyword>
<comment type="similarity">
    <text evidence="3">Belongs to the PstS family.</text>
</comment>
<keyword evidence="5" id="KW-0813">Transport</keyword>
<evidence type="ECO:0000256" key="3">
    <source>
        <dbReference type="ARBA" id="ARBA00008725"/>
    </source>
</evidence>
<dbReference type="PANTHER" id="PTHR30570:SF1">
    <property type="entry name" value="PHOSPHATE-BINDING PROTEIN PSTS"/>
    <property type="match status" value="1"/>
</dbReference>
<evidence type="ECO:0000256" key="7">
    <source>
        <dbReference type="ARBA" id="ARBA00023139"/>
    </source>
</evidence>
<evidence type="ECO:0000256" key="1">
    <source>
        <dbReference type="ARBA" id="ARBA00002841"/>
    </source>
</evidence>
<dbReference type="Gene3D" id="3.40.190.10">
    <property type="entry name" value="Periplasmic binding protein-like II"/>
    <property type="match status" value="4"/>
</dbReference>
<keyword evidence="5" id="KW-0592">Phosphate transport</keyword>
<dbReference type="GO" id="GO:0006817">
    <property type="term" value="P:phosphate ion transport"/>
    <property type="evidence" value="ECO:0007669"/>
    <property type="project" value="UniProtKB-KW"/>
</dbReference>
<evidence type="ECO:0000313" key="10">
    <source>
        <dbReference type="EMBL" id="HJB75056.1"/>
    </source>
</evidence>
<feature type="domain" description="PBP" evidence="9">
    <location>
        <begin position="168"/>
        <end position="281"/>
    </location>
</feature>
<evidence type="ECO:0000256" key="4">
    <source>
        <dbReference type="ARBA" id="ARBA00011529"/>
    </source>
</evidence>
<protein>
    <submittedName>
        <fullName evidence="10">Substrate-binding domain-containing protein</fullName>
    </submittedName>
</protein>